<feature type="transmembrane region" description="Helical" evidence="10">
    <location>
        <begin position="174"/>
        <end position="207"/>
    </location>
</feature>
<dbReference type="GO" id="GO:0016757">
    <property type="term" value="F:glycosyltransferase activity"/>
    <property type="evidence" value="ECO:0007669"/>
    <property type="project" value="UniProtKB-KW"/>
</dbReference>
<comment type="pathway">
    <text evidence="2">Glycolipid biosynthesis; glycosylphosphatidylinositol-anchor biosynthesis.</text>
</comment>
<name>A0ABW1JHB2_9ACTN</name>
<evidence type="ECO:0000256" key="1">
    <source>
        <dbReference type="ARBA" id="ARBA00004477"/>
    </source>
</evidence>
<dbReference type="RefSeq" id="WP_345714874.1">
    <property type="nucleotide sequence ID" value="NZ_BAABFP010000002.1"/>
</dbReference>
<evidence type="ECO:0000256" key="8">
    <source>
        <dbReference type="ARBA" id="ARBA00022989"/>
    </source>
</evidence>
<proteinExistence type="predicted"/>
<feature type="transmembrane region" description="Helical" evidence="10">
    <location>
        <begin position="219"/>
        <end position="238"/>
    </location>
</feature>
<comment type="caution">
    <text evidence="11">The sequence shown here is derived from an EMBL/GenBank/DDBJ whole genome shotgun (WGS) entry which is preliminary data.</text>
</comment>
<evidence type="ECO:0000256" key="3">
    <source>
        <dbReference type="ARBA" id="ARBA00022502"/>
    </source>
</evidence>
<evidence type="ECO:0000256" key="5">
    <source>
        <dbReference type="ARBA" id="ARBA00022679"/>
    </source>
</evidence>
<evidence type="ECO:0000256" key="6">
    <source>
        <dbReference type="ARBA" id="ARBA00022692"/>
    </source>
</evidence>
<keyword evidence="6 10" id="KW-0812">Transmembrane</keyword>
<evidence type="ECO:0000256" key="10">
    <source>
        <dbReference type="SAM" id="Phobius"/>
    </source>
</evidence>
<feature type="transmembrane region" description="Helical" evidence="10">
    <location>
        <begin position="94"/>
        <end position="122"/>
    </location>
</feature>
<evidence type="ECO:0000256" key="7">
    <source>
        <dbReference type="ARBA" id="ARBA00022824"/>
    </source>
</evidence>
<sequence length="381" mass="41456">MPIAREHRQRTWARTAGWWCASRVALVALVIGVSWAQGVDDGLRARDLSRWLTERVTWWDSWHFVRIAEVGYLPPGLPCCDQAFFPGYPLLMAALAPVLAGSVVLAGLVVSLVSGGVAAVLLQRIGDLRAPGSGTWAVVFLAVAPFGIFLSSVYTESLFLALSLAAWLAAVRRHWWWAGAAAGAASLVRVNGLFLVAALAVTYLLQLRADGRRWPRPDAAALLLGPLAVLGYVGYLAARTGHLDAWQQAQDKGWVRGTAWPWQGLAAGWRAARTAPATDLVVSRWADLVVVVGGLLLLGVLLWLRRWAEAVLIGLNVSVLVCSTMLTSAARYGLLWFPAYLLLAEVSQREGWRWLRWAVPVVCVPALVALSVAFSAHYWVA</sequence>
<feature type="transmembrane region" description="Helical" evidence="10">
    <location>
        <begin position="311"/>
        <end position="334"/>
    </location>
</feature>
<evidence type="ECO:0000256" key="4">
    <source>
        <dbReference type="ARBA" id="ARBA00022676"/>
    </source>
</evidence>
<dbReference type="InterPro" id="IPR007315">
    <property type="entry name" value="PIG-V/Gpi18"/>
</dbReference>
<feature type="transmembrane region" description="Helical" evidence="10">
    <location>
        <begin position="12"/>
        <end position="36"/>
    </location>
</feature>
<dbReference type="EMBL" id="JBHSRD010000004">
    <property type="protein sequence ID" value="MFC6008430.1"/>
    <property type="molecule type" value="Genomic_DNA"/>
</dbReference>
<dbReference type="Proteomes" id="UP001596189">
    <property type="component" value="Unassembled WGS sequence"/>
</dbReference>
<keyword evidence="3" id="KW-0337">GPI-anchor biosynthesis</keyword>
<dbReference type="Pfam" id="PF04188">
    <property type="entry name" value="Mannosyl_trans2"/>
    <property type="match status" value="1"/>
</dbReference>
<evidence type="ECO:0000256" key="2">
    <source>
        <dbReference type="ARBA" id="ARBA00004687"/>
    </source>
</evidence>
<feature type="transmembrane region" description="Helical" evidence="10">
    <location>
        <begin position="354"/>
        <end position="380"/>
    </location>
</feature>
<dbReference type="PANTHER" id="PTHR12468:SF2">
    <property type="entry name" value="GPI MANNOSYLTRANSFERASE 2"/>
    <property type="match status" value="1"/>
</dbReference>
<keyword evidence="12" id="KW-1185">Reference proteome</keyword>
<keyword evidence="8 10" id="KW-1133">Transmembrane helix</keyword>
<protein>
    <submittedName>
        <fullName evidence="11">Mannosyltransferase family protein</fullName>
    </submittedName>
</protein>
<dbReference type="PANTHER" id="PTHR12468">
    <property type="entry name" value="GPI MANNOSYLTRANSFERASE 2"/>
    <property type="match status" value="1"/>
</dbReference>
<comment type="subcellular location">
    <subcellularLocation>
        <location evidence="1">Endoplasmic reticulum membrane</location>
        <topology evidence="1">Multi-pass membrane protein</topology>
    </subcellularLocation>
</comment>
<evidence type="ECO:0000256" key="9">
    <source>
        <dbReference type="ARBA" id="ARBA00023136"/>
    </source>
</evidence>
<gene>
    <name evidence="11" type="ORF">ACFQDO_14930</name>
</gene>
<keyword evidence="9 10" id="KW-0472">Membrane</keyword>
<keyword evidence="4 11" id="KW-0328">Glycosyltransferase</keyword>
<keyword evidence="7" id="KW-0256">Endoplasmic reticulum</keyword>
<feature type="transmembrane region" description="Helical" evidence="10">
    <location>
        <begin position="134"/>
        <end position="154"/>
    </location>
</feature>
<evidence type="ECO:0000313" key="12">
    <source>
        <dbReference type="Proteomes" id="UP001596189"/>
    </source>
</evidence>
<accession>A0ABW1JHB2</accession>
<evidence type="ECO:0000313" key="11">
    <source>
        <dbReference type="EMBL" id="MFC6008430.1"/>
    </source>
</evidence>
<organism evidence="11 12">
    <name type="scientific">Angustibacter luteus</name>
    <dbReference type="NCBI Taxonomy" id="658456"/>
    <lineage>
        <taxon>Bacteria</taxon>
        <taxon>Bacillati</taxon>
        <taxon>Actinomycetota</taxon>
        <taxon>Actinomycetes</taxon>
        <taxon>Kineosporiales</taxon>
        <taxon>Kineosporiaceae</taxon>
    </lineage>
</organism>
<keyword evidence="5" id="KW-0808">Transferase</keyword>
<feature type="transmembrane region" description="Helical" evidence="10">
    <location>
        <begin position="285"/>
        <end position="304"/>
    </location>
</feature>
<reference evidence="12" key="1">
    <citation type="journal article" date="2019" name="Int. J. Syst. Evol. Microbiol.">
        <title>The Global Catalogue of Microorganisms (GCM) 10K type strain sequencing project: providing services to taxonomists for standard genome sequencing and annotation.</title>
        <authorList>
            <consortium name="The Broad Institute Genomics Platform"/>
            <consortium name="The Broad Institute Genome Sequencing Center for Infectious Disease"/>
            <person name="Wu L."/>
            <person name="Ma J."/>
        </authorList>
    </citation>
    <scope>NUCLEOTIDE SEQUENCE [LARGE SCALE GENOMIC DNA]</scope>
    <source>
        <strain evidence="12">KACC 14249</strain>
    </source>
</reference>